<evidence type="ECO:0000313" key="6">
    <source>
        <dbReference type="Proteomes" id="UP000250222"/>
    </source>
</evidence>
<gene>
    <name evidence="5" type="ORF">SAMN05216184_107128</name>
</gene>
<dbReference type="RefSeq" id="WP_258369434.1">
    <property type="nucleotide sequence ID" value="NZ_QKLZ01000007.1"/>
</dbReference>
<dbReference type="PANTHER" id="PTHR45947">
    <property type="entry name" value="SULFOQUINOVOSYL TRANSFERASE SQD2"/>
    <property type="match status" value="1"/>
</dbReference>
<name>A0A2Y9AFZ0_9MICO</name>
<dbReference type="GO" id="GO:1901137">
    <property type="term" value="P:carbohydrate derivative biosynthetic process"/>
    <property type="evidence" value="ECO:0007669"/>
    <property type="project" value="UniProtKB-ARBA"/>
</dbReference>
<evidence type="ECO:0000256" key="2">
    <source>
        <dbReference type="ARBA" id="ARBA00022676"/>
    </source>
</evidence>
<reference evidence="5 6" key="1">
    <citation type="submission" date="2016-10" db="EMBL/GenBank/DDBJ databases">
        <authorList>
            <person name="Cai Z."/>
        </authorList>
    </citation>
    <scope>NUCLEOTIDE SEQUENCE [LARGE SCALE GENOMIC DNA]</scope>
    <source>
        <strain evidence="5 6">CGMCC 1.10826</strain>
    </source>
</reference>
<dbReference type="Proteomes" id="UP000250222">
    <property type="component" value="Unassembled WGS sequence"/>
</dbReference>
<organism evidence="5 6">
    <name type="scientific">Georgenia satyanarayanai</name>
    <dbReference type="NCBI Taxonomy" id="860221"/>
    <lineage>
        <taxon>Bacteria</taxon>
        <taxon>Bacillati</taxon>
        <taxon>Actinomycetota</taxon>
        <taxon>Actinomycetes</taxon>
        <taxon>Micrococcales</taxon>
        <taxon>Bogoriellaceae</taxon>
        <taxon>Georgenia</taxon>
    </lineage>
</organism>
<evidence type="ECO:0000259" key="4">
    <source>
        <dbReference type="Pfam" id="PF13579"/>
    </source>
</evidence>
<evidence type="ECO:0000313" key="5">
    <source>
        <dbReference type="EMBL" id="SSA43230.1"/>
    </source>
</evidence>
<dbReference type="PANTHER" id="PTHR45947:SF3">
    <property type="entry name" value="SULFOQUINOVOSYL TRANSFERASE SQD2"/>
    <property type="match status" value="1"/>
</dbReference>
<keyword evidence="3 5" id="KW-0808">Transferase</keyword>
<dbReference type="InterPro" id="IPR028098">
    <property type="entry name" value="Glyco_trans_4-like_N"/>
</dbReference>
<dbReference type="Pfam" id="PF13692">
    <property type="entry name" value="Glyco_trans_1_4"/>
    <property type="match status" value="1"/>
</dbReference>
<dbReference type="Gene3D" id="3.40.50.2000">
    <property type="entry name" value="Glycogen Phosphorylase B"/>
    <property type="match status" value="2"/>
</dbReference>
<dbReference type="Pfam" id="PF13579">
    <property type="entry name" value="Glyco_trans_4_4"/>
    <property type="match status" value="1"/>
</dbReference>
<dbReference type="GO" id="GO:0016758">
    <property type="term" value="F:hexosyltransferase activity"/>
    <property type="evidence" value="ECO:0007669"/>
    <property type="project" value="TreeGrafter"/>
</dbReference>
<protein>
    <recommendedName>
        <fullName evidence="1">D-inositol 3-phosphate glycosyltransferase</fullName>
    </recommendedName>
</protein>
<feature type="domain" description="Glycosyltransferase subfamily 4-like N-terminal" evidence="4">
    <location>
        <begin position="29"/>
        <end position="190"/>
    </location>
</feature>
<dbReference type="AlphaFoldDB" id="A0A2Y9AFZ0"/>
<dbReference type="InterPro" id="IPR050194">
    <property type="entry name" value="Glycosyltransferase_grp1"/>
</dbReference>
<keyword evidence="2" id="KW-0328">Glycosyltransferase</keyword>
<evidence type="ECO:0000256" key="1">
    <source>
        <dbReference type="ARBA" id="ARBA00021292"/>
    </source>
</evidence>
<dbReference type="SUPFAM" id="SSF53756">
    <property type="entry name" value="UDP-Glycosyltransferase/glycogen phosphorylase"/>
    <property type="match status" value="1"/>
</dbReference>
<keyword evidence="6" id="KW-1185">Reference proteome</keyword>
<proteinExistence type="predicted"/>
<accession>A0A2Y9AFZ0</accession>
<dbReference type="CDD" id="cd03794">
    <property type="entry name" value="GT4_WbuB-like"/>
    <property type="match status" value="1"/>
</dbReference>
<sequence>MEGAREGRPLHVVVATRIFAPEPAAASLRLGALVRELAAAGHRVTVLTTTTPDDAGYVPPPGVRVLRRPVLRDSDGYVRGYVQYLSFDLPLALRLLTTRRPDVVVVEPPPTTGLVCTVVSRLRRVPVVYYAADVWSDAVVTAGMPRVVATVLRGLERVVLRSARAVLATSTGVVERVRALGAQATVVGNGVDTTVFHPGGPAVEGERPYLVYTGTASEVHGADVFTRAMGRVVAARPDALLVFIGQGSDVAAMRRQAEELAPGAVTFLPRMPPEEVARWIRGARASLASVLAGAYAFAFPSKLYAAAACGTPVLFAGVGPARELVSEGRLGQVVEHDVEAVAAAMVAALDDVDGASAPASPERRRRAAWAAAHVSAAAAARRAVDVVERAARSAR</sequence>
<evidence type="ECO:0000256" key="3">
    <source>
        <dbReference type="ARBA" id="ARBA00022679"/>
    </source>
</evidence>
<dbReference type="EMBL" id="UETB01000007">
    <property type="protein sequence ID" value="SSA43230.1"/>
    <property type="molecule type" value="Genomic_DNA"/>
</dbReference>